<evidence type="ECO:0000256" key="4">
    <source>
        <dbReference type="ARBA" id="ARBA00023110"/>
    </source>
</evidence>
<dbReference type="SUPFAM" id="SSF109998">
    <property type="entry name" value="Triger factor/SurA peptide-binding domain-like"/>
    <property type="match status" value="1"/>
</dbReference>
<dbReference type="Proteomes" id="UP000034785">
    <property type="component" value="Unassembled WGS sequence"/>
</dbReference>
<evidence type="ECO:0000256" key="2">
    <source>
        <dbReference type="ARBA" id="ARBA00013194"/>
    </source>
</evidence>
<reference evidence="7 8" key="1">
    <citation type="journal article" date="2015" name="Nature">
        <title>rRNA introns, odd ribosomes, and small enigmatic genomes across a large radiation of phyla.</title>
        <authorList>
            <person name="Brown C.T."/>
            <person name="Hug L.A."/>
            <person name="Thomas B.C."/>
            <person name="Sharon I."/>
            <person name="Castelle C.J."/>
            <person name="Singh A."/>
            <person name="Wilkins M.J."/>
            <person name="Williams K.H."/>
            <person name="Banfield J.F."/>
        </authorList>
    </citation>
    <scope>NUCLEOTIDE SEQUENCE [LARGE SCALE GENOMIC DNA]</scope>
</reference>
<name>A0A0G1B6M8_9BACT</name>
<dbReference type="EMBL" id="LCEJ01000073">
    <property type="protein sequence ID" value="KKS68849.1"/>
    <property type="molecule type" value="Genomic_DNA"/>
</dbReference>
<evidence type="ECO:0000256" key="3">
    <source>
        <dbReference type="ARBA" id="ARBA00022729"/>
    </source>
</evidence>
<gene>
    <name evidence="7" type="ORF">UV41_C0073G0001</name>
</gene>
<keyword evidence="6" id="KW-1133">Transmembrane helix</keyword>
<keyword evidence="5" id="KW-0413">Isomerase</keyword>
<keyword evidence="4" id="KW-0697">Rotamase</keyword>
<dbReference type="EC" id="5.2.1.8" evidence="2"/>
<evidence type="ECO:0000313" key="8">
    <source>
        <dbReference type="Proteomes" id="UP000034785"/>
    </source>
</evidence>
<dbReference type="Gene3D" id="1.10.4030.10">
    <property type="entry name" value="Porin chaperone SurA, peptide-binding domain"/>
    <property type="match status" value="1"/>
</dbReference>
<dbReference type="InterPro" id="IPR027304">
    <property type="entry name" value="Trigger_fact/SurA_dom_sf"/>
</dbReference>
<accession>A0A0G1B6M8</accession>
<evidence type="ECO:0000313" key="7">
    <source>
        <dbReference type="EMBL" id="KKS68849.1"/>
    </source>
</evidence>
<comment type="caution">
    <text evidence="7">The sequence shown here is derived from an EMBL/GenBank/DDBJ whole genome shotgun (WGS) entry which is preliminary data.</text>
</comment>
<comment type="catalytic activity">
    <reaction evidence="1">
        <text>[protein]-peptidylproline (omega=180) = [protein]-peptidylproline (omega=0)</text>
        <dbReference type="Rhea" id="RHEA:16237"/>
        <dbReference type="Rhea" id="RHEA-COMP:10747"/>
        <dbReference type="Rhea" id="RHEA-COMP:10748"/>
        <dbReference type="ChEBI" id="CHEBI:83833"/>
        <dbReference type="ChEBI" id="CHEBI:83834"/>
        <dbReference type="EC" id="5.2.1.8"/>
    </reaction>
</comment>
<evidence type="ECO:0000256" key="5">
    <source>
        <dbReference type="ARBA" id="ARBA00023235"/>
    </source>
</evidence>
<keyword evidence="6" id="KW-0812">Transmembrane</keyword>
<evidence type="ECO:0000256" key="6">
    <source>
        <dbReference type="SAM" id="Phobius"/>
    </source>
</evidence>
<dbReference type="InterPro" id="IPR050245">
    <property type="entry name" value="PrsA_foldase"/>
</dbReference>
<dbReference type="PANTHER" id="PTHR47245">
    <property type="entry name" value="PEPTIDYLPROLYL ISOMERASE"/>
    <property type="match status" value="1"/>
</dbReference>
<dbReference type="GO" id="GO:0003755">
    <property type="term" value="F:peptidyl-prolyl cis-trans isomerase activity"/>
    <property type="evidence" value="ECO:0007669"/>
    <property type="project" value="UniProtKB-KW"/>
</dbReference>
<keyword evidence="3" id="KW-0732">Signal</keyword>
<organism evidence="7 8">
    <name type="scientific">Candidatus Daviesbacteria bacterium GW2011_GWA2_42_7</name>
    <dbReference type="NCBI Taxonomy" id="1618425"/>
    <lineage>
        <taxon>Bacteria</taxon>
        <taxon>Candidatus Daviesiibacteriota</taxon>
    </lineage>
</organism>
<sequence length="232" mass="25488">MPKESQKSKVKIQKSKTSKKTGVIATEITGKKGGKGLSLSTLTSYRPSKKGWIIIAVILVLTLLITQKGVFLAATVNNTPITNIELLSRLNQQYRTQMINQLVNEKLILGEAQKKGIIVSGKEVEEKIAQVEGNVGGSEALDNLLSQQGQTRSSLKDQIKVQLVIEKLYADQATVSAEEVDNFITENKDSLQATTSAEQTKEATEILKQQKLGKAFNEKFQELKSAAKIQIF</sequence>
<protein>
    <recommendedName>
        <fullName evidence="2">peptidylprolyl isomerase</fullName>
        <ecNumber evidence="2">5.2.1.8</ecNumber>
    </recommendedName>
</protein>
<dbReference type="Pfam" id="PF13624">
    <property type="entry name" value="SurA_N_3"/>
    <property type="match status" value="1"/>
</dbReference>
<keyword evidence="6" id="KW-0472">Membrane</keyword>
<proteinExistence type="predicted"/>
<dbReference type="PANTHER" id="PTHR47245:SF1">
    <property type="entry name" value="FOLDASE PROTEIN PRSA"/>
    <property type="match status" value="1"/>
</dbReference>
<evidence type="ECO:0000256" key="1">
    <source>
        <dbReference type="ARBA" id="ARBA00000971"/>
    </source>
</evidence>
<dbReference type="AlphaFoldDB" id="A0A0G1B6M8"/>
<feature type="transmembrane region" description="Helical" evidence="6">
    <location>
        <begin position="52"/>
        <end position="74"/>
    </location>
</feature>